<reference evidence="11" key="1">
    <citation type="submission" date="2021-03" db="EMBL/GenBank/DDBJ databases">
        <authorList>
            <person name="Tagirdzhanova G."/>
        </authorList>
    </citation>
    <scope>NUCLEOTIDE SEQUENCE</scope>
</reference>
<comment type="subcellular location">
    <subcellularLocation>
        <location evidence="9">Endoplasmic reticulum membrane</location>
        <topology evidence="9">Multi-pass membrane protein</topology>
    </subcellularLocation>
    <subcellularLocation>
        <location evidence="9">Golgi apparatus membrane</location>
        <topology evidence="9">Multi-pass membrane protein</topology>
    </subcellularLocation>
</comment>
<keyword evidence="2 9" id="KW-0813">Transport</keyword>
<evidence type="ECO:0000256" key="5">
    <source>
        <dbReference type="ARBA" id="ARBA00022927"/>
    </source>
</evidence>
<keyword evidence="12" id="KW-1185">Reference proteome</keyword>
<feature type="transmembrane region" description="Helical" evidence="9">
    <location>
        <begin position="199"/>
        <end position="220"/>
    </location>
</feature>
<gene>
    <name evidence="11" type="ORF">GOMPHAMPRED_004007</name>
</gene>
<proteinExistence type="inferred from homology"/>
<accession>A0A8H3FM54</accession>
<dbReference type="AlphaFoldDB" id="A0A8H3FM54"/>
<evidence type="ECO:0000256" key="3">
    <source>
        <dbReference type="ARBA" id="ARBA00022692"/>
    </source>
</evidence>
<evidence type="ECO:0000256" key="8">
    <source>
        <dbReference type="ARBA" id="ARBA00023136"/>
    </source>
</evidence>
<comment type="caution">
    <text evidence="11">The sequence shown here is derived from an EMBL/GenBank/DDBJ whole genome shotgun (WGS) entry which is preliminary data.</text>
</comment>
<dbReference type="GO" id="GO:0015031">
    <property type="term" value="P:protein transport"/>
    <property type="evidence" value="ECO:0007669"/>
    <property type="project" value="UniProtKB-KW"/>
</dbReference>
<evidence type="ECO:0000256" key="6">
    <source>
        <dbReference type="ARBA" id="ARBA00022989"/>
    </source>
</evidence>
<feature type="transmembrane region" description="Helical" evidence="9">
    <location>
        <begin position="232"/>
        <end position="250"/>
    </location>
</feature>
<dbReference type="GO" id="GO:0000139">
    <property type="term" value="C:Golgi membrane"/>
    <property type="evidence" value="ECO:0007669"/>
    <property type="project" value="UniProtKB-SubCell"/>
</dbReference>
<feature type="region of interest" description="Disordered" evidence="10">
    <location>
        <begin position="1"/>
        <end position="67"/>
    </location>
</feature>
<dbReference type="OrthoDB" id="337750at2759"/>
<evidence type="ECO:0000256" key="7">
    <source>
        <dbReference type="ARBA" id="ARBA00023034"/>
    </source>
</evidence>
<feature type="transmembrane region" description="Helical" evidence="9">
    <location>
        <begin position="313"/>
        <end position="330"/>
    </location>
</feature>
<dbReference type="EMBL" id="CAJPDQ010000024">
    <property type="protein sequence ID" value="CAF9925904.1"/>
    <property type="molecule type" value="Genomic_DNA"/>
</dbReference>
<dbReference type="Proteomes" id="UP000664169">
    <property type="component" value="Unassembled WGS sequence"/>
</dbReference>
<comment type="similarity">
    <text evidence="1 9">Belongs to the YIF1 family.</text>
</comment>
<keyword evidence="7 9" id="KW-0333">Golgi apparatus</keyword>
<evidence type="ECO:0000256" key="4">
    <source>
        <dbReference type="ARBA" id="ARBA00022824"/>
    </source>
</evidence>
<keyword evidence="6 9" id="KW-1133">Transmembrane helix</keyword>
<evidence type="ECO:0000256" key="10">
    <source>
        <dbReference type="SAM" id="MobiDB-lite"/>
    </source>
</evidence>
<evidence type="ECO:0000256" key="9">
    <source>
        <dbReference type="RuleBase" id="RU368073"/>
    </source>
</evidence>
<dbReference type="InterPro" id="IPR005578">
    <property type="entry name" value="Yif1_fam"/>
</dbReference>
<dbReference type="GO" id="GO:0005793">
    <property type="term" value="C:endoplasmic reticulum-Golgi intermediate compartment"/>
    <property type="evidence" value="ECO:0007669"/>
    <property type="project" value="UniProtKB-UniRule"/>
</dbReference>
<dbReference type="GO" id="GO:0030134">
    <property type="term" value="C:COPII-coated ER to Golgi transport vesicle"/>
    <property type="evidence" value="ECO:0007669"/>
    <property type="project" value="TreeGrafter"/>
</dbReference>
<dbReference type="GO" id="GO:0005789">
    <property type="term" value="C:endoplasmic reticulum membrane"/>
    <property type="evidence" value="ECO:0007669"/>
    <property type="project" value="UniProtKB-SubCell"/>
</dbReference>
<evidence type="ECO:0000313" key="11">
    <source>
        <dbReference type="EMBL" id="CAF9925904.1"/>
    </source>
</evidence>
<dbReference type="Pfam" id="PF03878">
    <property type="entry name" value="YIF1"/>
    <property type="match status" value="1"/>
</dbReference>
<name>A0A8H3FM54_9LECA</name>
<evidence type="ECO:0000256" key="1">
    <source>
        <dbReference type="ARBA" id="ARBA00009727"/>
    </source>
</evidence>
<keyword evidence="8 9" id="KW-0472">Membrane</keyword>
<dbReference type="PANTHER" id="PTHR14083">
    <property type="entry name" value="YIP1 INTERACTING FACTOR HOMOLOG YIF1 PROTEIN"/>
    <property type="match status" value="1"/>
</dbReference>
<organism evidence="11 12">
    <name type="scientific">Gomphillus americanus</name>
    <dbReference type="NCBI Taxonomy" id="1940652"/>
    <lineage>
        <taxon>Eukaryota</taxon>
        <taxon>Fungi</taxon>
        <taxon>Dikarya</taxon>
        <taxon>Ascomycota</taxon>
        <taxon>Pezizomycotina</taxon>
        <taxon>Lecanoromycetes</taxon>
        <taxon>OSLEUM clade</taxon>
        <taxon>Ostropomycetidae</taxon>
        <taxon>Ostropales</taxon>
        <taxon>Graphidaceae</taxon>
        <taxon>Gomphilloideae</taxon>
        <taxon>Gomphillus</taxon>
    </lineage>
</organism>
<evidence type="ECO:0000313" key="12">
    <source>
        <dbReference type="Proteomes" id="UP000664169"/>
    </source>
</evidence>
<sequence length="343" mass="38051">MQRQGFGGPNAHSPPLHHPVPQHVSTVPMMRSPPPQDGSQANSGYASPYGGNMNQAHQSQNGQQFAPAFGGFMNDPTTAMGIQVGRTAMSMGQEYMDSHVRRYVSTIALKHYFNVTTGYVLKKLILVLVPWRHKPWSRQQRPAATGGQEQGSYYFLPPREDLNSPDMYIPVMAFVTYILLSTLLAGMRGVFHPEVMGSTFMYAFLVVIGEILTLKAGTYFLNITNESQLLDLVAYAGYKFVGVIVTLIISESINRGQGTGGWVGWTVFIYTYMANAFFLLRSLKYVILPDSSGPTGAGMTHTVAKSQRTARTQFLFVYSYIIQLVFMWILTRQDSSTGRAGKI</sequence>
<keyword evidence="5 9" id="KW-0653">Protein transport</keyword>
<feature type="compositionally biased region" description="Polar residues" evidence="10">
    <location>
        <begin position="52"/>
        <end position="64"/>
    </location>
</feature>
<feature type="transmembrane region" description="Helical" evidence="9">
    <location>
        <begin position="262"/>
        <end position="280"/>
    </location>
</feature>
<comment type="function">
    <text evidence="9">Has a role in transport between endoplasmic reticulum and Golgi.</text>
</comment>
<protein>
    <recommendedName>
        <fullName evidence="9">Protein YIF1</fullName>
    </recommendedName>
</protein>
<dbReference type="GO" id="GO:0006888">
    <property type="term" value="P:endoplasmic reticulum to Golgi vesicle-mediated transport"/>
    <property type="evidence" value="ECO:0007669"/>
    <property type="project" value="UniProtKB-UniRule"/>
</dbReference>
<feature type="transmembrane region" description="Helical" evidence="9">
    <location>
        <begin position="167"/>
        <end position="187"/>
    </location>
</feature>
<keyword evidence="4 9" id="KW-0256">Endoplasmic reticulum</keyword>
<dbReference type="PANTHER" id="PTHR14083:SF0">
    <property type="entry name" value="YIP1D-INTERACTING FACTOR 1, ISOFORM C"/>
    <property type="match status" value="1"/>
</dbReference>
<evidence type="ECO:0000256" key="2">
    <source>
        <dbReference type="ARBA" id="ARBA00022448"/>
    </source>
</evidence>
<keyword evidence="3 9" id="KW-0812">Transmembrane</keyword>